<feature type="compositionally biased region" description="Basic and acidic residues" evidence="1">
    <location>
        <begin position="119"/>
        <end position="129"/>
    </location>
</feature>
<feature type="compositionally biased region" description="Basic and acidic residues" evidence="1">
    <location>
        <begin position="24"/>
        <end position="37"/>
    </location>
</feature>
<sequence length="423" mass="46167">MAAAVTSAWSKPGAWALDSEEHEAELLHQHQNEESNKKTHHSNGGDAAEFPSLAAAAATKTKKKKPQAIPLSEFAKPAQTTQTRGLTAEDLMSLPTGPRQRTAEELDRSKLGGGFRSYGYDRNRGEEGSNSRWGSSRVSDESRRQGGGGFNRDSSKELAPSRADEVDDWGSTKRSVSSNGFEKRGERGERGGFFGSDSRADESDSWVLNKNFVPSEGRRFENQRERRVGFESNGGADSENWVKKKEEEGRKFGTNGGGGAFDSLRERRGGFDFATNGGADAEAWGKKREEGSVIGRPKLNLQPRTLPVSDGQQNGSVTQAKPKGSNPFGEARPREEVLKGKGQDWKEVDVKLELVKIKEMVSANDGASFGKSSFGSGNLRAITPDGRTERSWRKTDSADDRSPSEVEEGTVLNNILHFVNNNV</sequence>
<feature type="compositionally biased region" description="Basic and acidic residues" evidence="1">
    <location>
        <begin position="216"/>
        <end position="229"/>
    </location>
</feature>
<dbReference type="PANTHER" id="PTHR32091:SF17">
    <property type="entry name" value="EUKARYOTIC TRANSLATION INITIATION FACTOR 4B3"/>
    <property type="match status" value="1"/>
</dbReference>
<feature type="compositionally biased region" description="Low complexity" evidence="1">
    <location>
        <begin position="366"/>
        <end position="377"/>
    </location>
</feature>
<feature type="compositionally biased region" description="Low complexity" evidence="1">
    <location>
        <begin position="47"/>
        <end position="59"/>
    </location>
</feature>
<evidence type="ECO:0000313" key="2">
    <source>
        <dbReference type="EMBL" id="KAF5951612.1"/>
    </source>
</evidence>
<evidence type="ECO:0008006" key="4">
    <source>
        <dbReference type="Google" id="ProtNLM"/>
    </source>
</evidence>
<accession>A0A7J7HFA9</accession>
<protein>
    <recommendedName>
        <fullName evidence="4">Plant specific eukaryotic initiation factor 4B</fullName>
    </recommendedName>
</protein>
<feature type="region of interest" description="Disordered" evidence="1">
    <location>
        <begin position="366"/>
        <end position="408"/>
    </location>
</feature>
<feature type="compositionally biased region" description="Polar residues" evidence="1">
    <location>
        <begin position="310"/>
        <end position="319"/>
    </location>
</feature>
<reference evidence="3" key="1">
    <citation type="journal article" date="2020" name="Nat. Commun.">
        <title>Genome assembly of wild tea tree DASZ reveals pedigree and selection history of tea varieties.</title>
        <authorList>
            <person name="Zhang W."/>
            <person name="Zhang Y."/>
            <person name="Qiu H."/>
            <person name="Guo Y."/>
            <person name="Wan H."/>
            <person name="Zhang X."/>
            <person name="Scossa F."/>
            <person name="Alseekh S."/>
            <person name="Zhang Q."/>
            <person name="Wang P."/>
            <person name="Xu L."/>
            <person name="Schmidt M.H."/>
            <person name="Jia X."/>
            <person name="Li D."/>
            <person name="Zhu A."/>
            <person name="Guo F."/>
            <person name="Chen W."/>
            <person name="Ni D."/>
            <person name="Usadel B."/>
            <person name="Fernie A.R."/>
            <person name="Wen W."/>
        </authorList>
    </citation>
    <scope>NUCLEOTIDE SEQUENCE [LARGE SCALE GENOMIC DNA]</scope>
    <source>
        <strain evidence="3">cv. G240</strain>
    </source>
</reference>
<feature type="compositionally biased region" description="Basic and acidic residues" evidence="1">
    <location>
        <begin position="240"/>
        <end position="251"/>
    </location>
</feature>
<dbReference type="AlphaFoldDB" id="A0A7J7HFA9"/>
<reference evidence="2 3" key="2">
    <citation type="submission" date="2020-07" db="EMBL/GenBank/DDBJ databases">
        <title>Genome assembly of wild tea tree DASZ reveals pedigree and selection history of tea varieties.</title>
        <authorList>
            <person name="Zhang W."/>
        </authorList>
    </citation>
    <scope>NUCLEOTIDE SEQUENCE [LARGE SCALE GENOMIC DNA]</scope>
    <source>
        <strain evidence="3">cv. G240</strain>
        <tissue evidence="2">Leaf</tissue>
    </source>
</reference>
<feature type="compositionally biased region" description="Basic and acidic residues" evidence="1">
    <location>
        <begin position="331"/>
        <end position="340"/>
    </location>
</feature>
<organism evidence="2 3">
    <name type="scientific">Camellia sinensis</name>
    <name type="common">Tea plant</name>
    <name type="synonym">Thea sinensis</name>
    <dbReference type="NCBI Taxonomy" id="4442"/>
    <lineage>
        <taxon>Eukaryota</taxon>
        <taxon>Viridiplantae</taxon>
        <taxon>Streptophyta</taxon>
        <taxon>Embryophyta</taxon>
        <taxon>Tracheophyta</taxon>
        <taxon>Spermatophyta</taxon>
        <taxon>Magnoliopsida</taxon>
        <taxon>eudicotyledons</taxon>
        <taxon>Gunneridae</taxon>
        <taxon>Pentapetalae</taxon>
        <taxon>asterids</taxon>
        <taxon>Ericales</taxon>
        <taxon>Theaceae</taxon>
        <taxon>Camellia</taxon>
    </lineage>
</organism>
<feature type="compositionally biased region" description="Basic and acidic residues" evidence="1">
    <location>
        <begin position="386"/>
        <end position="404"/>
    </location>
</feature>
<dbReference type="PANTHER" id="PTHR32091">
    <property type="entry name" value="EUKARYOTIC TRANSLATION INITIATION FACTOR 4B"/>
    <property type="match status" value="1"/>
</dbReference>
<proteinExistence type="predicted"/>
<keyword evidence="3" id="KW-1185">Reference proteome</keyword>
<dbReference type="Proteomes" id="UP000593564">
    <property type="component" value="Unassembled WGS sequence"/>
</dbReference>
<dbReference type="EMBL" id="JACBKZ010000004">
    <property type="protein sequence ID" value="KAF5951612.1"/>
    <property type="molecule type" value="Genomic_DNA"/>
</dbReference>
<name>A0A7J7HFA9_CAMSI</name>
<feature type="region of interest" description="Disordered" evidence="1">
    <location>
        <begin position="1"/>
        <end position="340"/>
    </location>
</feature>
<dbReference type="InterPro" id="IPR010433">
    <property type="entry name" value="EIF-4B_pln"/>
</dbReference>
<gene>
    <name evidence="2" type="ORF">HYC85_009556</name>
</gene>
<evidence type="ECO:0000313" key="3">
    <source>
        <dbReference type="Proteomes" id="UP000593564"/>
    </source>
</evidence>
<comment type="caution">
    <text evidence="2">The sequence shown here is derived from an EMBL/GenBank/DDBJ whole genome shotgun (WGS) entry which is preliminary data.</text>
</comment>
<dbReference type="Pfam" id="PF06273">
    <property type="entry name" value="eIF-4B"/>
    <property type="match status" value="2"/>
</dbReference>
<feature type="compositionally biased region" description="Basic and acidic residues" evidence="1">
    <location>
        <begin position="181"/>
        <end position="190"/>
    </location>
</feature>
<evidence type="ECO:0000256" key="1">
    <source>
        <dbReference type="SAM" id="MobiDB-lite"/>
    </source>
</evidence>
<dbReference type="GO" id="GO:0003729">
    <property type="term" value="F:mRNA binding"/>
    <property type="evidence" value="ECO:0007669"/>
    <property type="project" value="TreeGrafter"/>
</dbReference>
<feature type="compositionally biased region" description="Basic and acidic residues" evidence="1">
    <location>
        <begin position="101"/>
        <end position="110"/>
    </location>
</feature>
<dbReference type="GO" id="GO:0003743">
    <property type="term" value="F:translation initiation factor activity"/>
    <property type="evidence" value="ECO:0007669"/>
    <property type="project" value="InterPro"/>
</dbReference>